<evidence type="ECO:0000313" key="2">
    <source>
        <dbReference type="Proteomes" id="UP001321473"/>
    </source>
</evidence>
<reference evidence="1 2" key="1">
    <citation type="journal article" date="2023" name="Arcadia Sci">
        <title>De novo assembly of a long-read Amblyomma americanum tick genome.</title>
        <authorList>
            <person name="Chou S."/>
            <person name="Poskanzer K.E."/>
            <person name="Rollins M."/>
            <person name="Thuy-Boun P.S."/>
        </authorList>
    </citation>
    <scope>NUCLEOTIDE SEQUENCE [LARGE SCALE GENOMIC DNA]</scope>
    <source>
        <strain evidence="1">F_SG_1</strain>
        <tissue evidence="1">Salivary glands</tissue>
    </source>
</reference>
<dbReference type="EMBL" id="JARKHS020028427">
    <property type="protein sequence ID" value="KAK8764268.1"/>
    <property type="molecule type" value="Genomic_DNA"/>
</dbReference>
<protein>
    <submittedName>
        <fullName evidence="1">Uncharacterized protein</fullName>
    </submittedName>
</protein>
<evidence type="ECO:0000313" key="1">
    <source>
        <dbReference type="EMBL" id="KAK8764268.1"/>
    </source>
</evidence>
<name>A0AAQ4DP78_AMBAM</name>
<organism evidence="1 2">
    <name type="scientific">Amblyomma americanum</name>
    <name type="common">Lone star tick</name>
    <dbReference type="NCBI Taxonomy" id="6943"/>
    <lineage>
        <taxon>Eukaryota</taxon>
        <taxon>Metazoa</taxon>
        <taxon>Ecdysozoa</taxon>
        <taxon>Arthropoda</taxon>
        <taxon>Chelicerata</taxon>
        <taxon>Arachnida</taxon>
        <taxon>Acari</taxon>
        <taxon>Parasitiformes</taxon>
        <taxon>Ixodida</taxon>
        <taxon>Ixodoidea</taxon>
        <taxon>Ixodidae</taxon>
        <taxon>Amblyomminae</taxon>
        <taxon>Amblyomma</taxon>
    </lineage>
</organism>
<keyword evidence="2" id="KW-1185">Reference proteome</keyword>
<gene>
    <name evidence="1" type="ORF">V5799_033123</name>
</gene>
<dbReference type="Proteomes" id="UP001321473">
    <property type="component" value="Unassembled WGS sequence"/>
</dbReference>
<accession>A0AAQ4DP78</accession>
<proteinExistence type="predicted"/>
<dbReference type="AlphaFoldDB" id="A0AAQ4DP78"/>
<sequence length="82" mass="9960">MPAMHKNSRRERSIRKRSIFYRWREVLCAPKRPCTELELQMRWITSVYCSSEMSAFLRSFIHVRLYKFTLRTINGFLPCTVQ</sequence>
<comment type="caution">
    <text evidence="1">The sequence shown here is derived from an EMBL/GenBank/DDBJ whole genome shotgun (WGS) entry which is preliminary data.</text>
</comment>